<comment type="similarity">
    <text evidence="4">In the N-terminal section; belongs to the glycosyltransferase 51 family.</text>
</comment>
<keyword evidence="9" id="KW-0808">Transferase</keyword>
<dbReference type="GO" id="GO:0006508">
    <property type="term" value="P:proteolysis"/>
    <property type="evidence" value="ECO:0007669"/>
    <property type="project" value="UniProtKB-KW"/>
</dbReference>
<proteinExistence type="inferred from homology"/>
<evidence type="ECO:0000256" key="1">
    <source>
        <dbReference type="ARBA" id="ARBA00004236"/>
    </source>
</evidence>
<evidence type="ECO:0000256" key="18">
    <source>
        <dbReference type="SAM" id="Phobius"/>
    </source>
</evidence>
<evidence type="ECO:0000256" key="13">
    <source>
        <dbReference type="ARBA" id="ARBA00023136"/>
    </source>
</evidence>
<evidence type="ECO:0000256" key="11">
    <source>
        <dbReference type="ARBA" id="ARBA00022960"/>
    </source>
</evidence>
<keyword evidence="6" id="KW-0121">Carboxypeptidase</keyword>
<comment type="subcellular location">
    <subcellularLocation>
        <location evidence="1">Cell membrane</location>
    </subcellularLocation>
</comment>
<evidence type="ECO:0000256" key="8">
    <source>
        <dbReference type="ARBA" id="ARBA00022676"/>
    </source>
</evidence>
<dbReference type="RefSeq" id="WP_147012842.1">
    <property type="nucleotide sequence ID" value="NZ_VORB01000001.1"/>
</dbReference>
<dbReference type="GO" id="GO:0009252">
    <property type="term" value="P:peptidoglycan biosynthetic process"/>
    <property type="evidence" value="ECO:0007669"/>
    <property type="project" value="UniProtKB-KW"/>
</dbReference>
<keyword evidence="15" id="KW-0961">Cell wall biogenesis/degradation</keyword>
<keyword evidence="8" id="KW-0328">Glycosyltransferase</keyword>
<evidence type="ECO:0000256" key="16">
    <source>
        <dbReference type="ARBA" id="ARBA00034000"/>
    </source>
</evidence>
<feature type="transmembrane region" description="Helical" evidence="18">
    <location>
        <begin position="21"/>
        <end position="44"/>
    </location>
</feature>
<dbReference type="Gene3D" id="3.40.710.10">
    <property type="entry name" value="DD-peptidase/beta-lactamase superfamily"/>
    <property type="match status" value="1"/>
</dbReference>
<dbReference type="Proteomes" id="UP000321168">
    <property type="component" value="Unassembled WGS sequence"/>
</dbReference>
<dbReference type="GO" id="GO:0008955">
    <property type="term" value="F:peptidoglycan glycosyltransferase activity"/>
    <property type="evidence" value="ECO:0007669"/>
    <property type="project" value="UniProtKB-EC"/>
</dbReference>
<evidence type="ECO:0000256" key="14">
    <source>
        <dbReference type="ARBA" id="ARBA00023268"/>
    </source>
</evidence>
<keyword evidence="11" id="KW-0133">Cell shape</keyword>
<keyword evidence="14" id="KW-0511">Multifunctional enzyme</keyword>
<dbReference type="SUPFAM" id="SSF53955">
    <property type="entry name" value="Lysozyme-like"/>
    <property type="match status" value="1"/>
</dbReference>
<keyword evidence="13 18" id="KW-0472">Membrane</keyword>
<accession>A0A5C6VKW0</accession>
<dbReference type="Pfam" id="PF00912">
    <property type="entry name" value="Transgly"/>
    <property type="match status" value="1"/>
</dbReference>
<evidence type="ECO:0000256" key="7">
    <source>
        <dbReference type="ARBA" id="ARBA00022670"/>
    </source>
</evidence>
<dbReference type="GO" id="GO:0005886">
    <property type="term" value="C:plasma membrane"/>
    <property type="evidence" value="ECO:0007669"/>
    <property type="project" value="UniProtKB-SubCell"/>
</dbReference>
<keyword evidence="18" id="KW-1133">Transmembrane helix</keyword>
<dbReference type="GO" id="GO:0030288">
    <property type="term" value="C:outer membrane-bounded periplasmic space"/>
    <property type="evidence" value="ECO:0007669"/>
    <property type="project" value="TreeGrafter"/>
</dbReference>
<dbReference type="InterPro" id="IPR001460">
    <property type="entry name" value="PCN-bd_Tpept"/>
</dbReference>
<gene>
    <name evidence="21" type="ORF">FRX97_01990</name>
</gene>
<keyword evidence="7" id="KW-0645">Protease</keyword>
<feature type="domain" description="Glycosyl transferase family 51" evidence="20">
    <location>
        <begin position="69"/>
        <end position="247"/>
    </location>
</feature>
<comment type="catalytic activity">
    <reaction evidence="16">
        <text>Preferential cleavage: (Ac)2-L-Lys-D-Ala-|-D-Ala. Also transpeptidation of peptidyl-alanyl moieties that are N-acyl substituents of D-alanine.</text>
        <dbReference type="EC" id="3.4.16.4"/>
    </reaction>
</comment>
<evidence type="ECO:0000256" key="6">
    <source>
        <dbReference type="ARBA" id="ARBA00022645"/>
    </source>
</evidence>
<sequence length="778" mass="88458">MSKNKVTENSPSLWKAYKKQILIFWLLFILPFIIIGLVLLGASFSKLPTILELENPKSNLATEVFSSDGKTIGQYYTENRVNVTYKQLSPHLTNALVATEDERYFNHAGIDFIALMRVAKGVLTANTSQGGGSTISQQLAKMLFSDEPRSKLERVGQKFKEWIISVRLERRYTKEEIVSMYLNRLDFVNNAVGVKSAANVYFSTTTDSLQLHEAAMLVGMAKNPSLYDPFKRPELTRNRRNVVFLQMKKNNHINQEELDSLKLLPLQLKPTRVSHVAGLAPYFREVLRNELKDILYAKDENTGQYKIANSEGEPYNIYRDGLKVYTTIDSRLQEYAEFAVHEHLSKDLQPQFFKDLEKRSRWNKNRIAYDWRVDDREIERMLYNSIRRSDRFRNELNRYIHCDGCNRTDEEIETFKKDSIPVIFDKPVTMRIFSYKGEIDTVMSPMDSIKYYKAYLRAGLVSIDPSTGFVKAWVGGIDYKHFKFDHVKQGKNQVGSTFKPFVYATGIREGLDPCLKVPNTLTCFDMPAGQPRYCPKNSDGKYGGMVTLKEALAKSMNNITAWVMKKYGPEAVAQLAQDLGITTFLDPVPSLCLGVADVNLMEITAANASFVNKGVHLKPIFISRIEDKNGNPLYDAIPKATEALDERTSYIMLDMLKGVIDFGTGSRLRRDLPYGNIQYPLAGKTGTTQSNSDGWFIGLTPDLVTGVWVGGEERSIRFASTYYGQGANMALPIFGYYMNRVYRDSEINISKDDFDPPTMDLGISLDCGEMNSELNFDE</sequence>
<dbReference type="OrthoDB" id="9766909at2"/>
<dbReference type="Pfam" id="PF00905">
    <property type="entry name" value="Transpeptidase"/>
    <property type="match status" value="1"/>
</dbReference>
<evidence type="ECO:0000256" key="4">
    <source>
        <dbReference type="ARBA" id="ARBA00007739"/>
    </source>
</evidence>
<dbReference type="InterPro" id="IPR036950">
    <property type="entry name" value="PBP_transglycosylase"/>
</dbReference>
<dbReference type="SUPFAM" id="SSF56601">
    <property type="entry name" value="beta-lactamase/transpeptidase-like"/>
    <property type="match status" value="1"/>
</dbReference>
<keyword evidence="10" id="KW-0378">Hydrolase</keyword>
<comment type="pathway">
    <text evidence="2">Cell wall biogenesis; peptidoglycan biosynthesis.</text>
</comment>
<dbReference type="GO" id="GO:0071555">
    <property type="term" value="P:cell wall organization"/>
    <property type="evidence" value="ECO:0007669"/>
    <property type="project" value="UniProtKB-KW"/>
</dbReference>
<keyword evidence="22" id="KW-1185">Reference proteome</keyword>
<evidence type="ECO:0000259" key="19">
    <source>
        <dbReference type="Pfam" id="PF00905"/>
    </source>
</evidence>
<keyword evidence="5" id="KW-1003">Cell membrane</keyword>
<keyword evidence="12" id="KW-0573">Peptidoglycan synthesis</keyword>
<comment type="similarity">
    <text evidence="3">In the C-terminal section; belongs to the transpeptidase family.</text>
</comment>
<evidence type="ECO:0000259" key="20">
    <source>
        <dbReference type="Pfam" id="PF00912"/>
    </source>
</evidence>
<organism evidence="21 22">
    <name type="scientific">Luteibaculum oceani</name>
    <dbReference type="NCBI Taxonomy" id="1294296"/>
    <lineage>
        <taxon>Bacteria</taxon>
        <taxon>Pseudomonadati</taxon>
        <taxon>Bacteroidota</taxon>
        <taxon>Flavobacteriia</taxon>
        <taxon>Flavobacteriales</taxon>
        <taxon>Luteibaculaceae</taxon>
        <taxon>Luteibaculum</taxon>
    </lineage>
</organism>
<dbReference type="GO" id="GO:0008658">
    <property type="term" value="F:penicillin binding"/>
    <property type="evidence" value="ECO:0007669"/>
    <property type="project" value="InterPro"/>
</dbReference>
<evidence type="ECO:0000256" key="9">
    <source>
        <dbReference type="ARBA" id="ARBA00022679"/>
    </source>
</evidence>
<dbReference type="AlphaFoldDB" id="A0A5C6VKW0"/>
<dbReference type="Gene3D" id="1.10.3810.10">
    <property type="entry name" value="Biosynthetic peptidoglycan transglycosylase-like"/>
    <property type="match status" value="1"/>
</dbReference>
<evidence type="ECO:0000256" key="17">
    <source>
        <dbReference type="ARBA" id="ARBA00049902"/>
    </source>
</evidence>
<dbReference type="InterPro" id="IPR050396">
    <property type="entry name" value="Glycosyltr_51/Transpeptidase"/>
</dbReference>
<dbReference type="PANTHER" id="PTHR32282:SF11">
    <property type="entry name" value="PENICILLIN-BINDING PROTEIN 1B"/>
    <property type="match status" value="1"/>
</dbReference>
<reference evidence="21 22" key="1">
    <citation type="submission" date="2019-08" db="EMBL/GenBank/DDBJ databases">
        <title>Genome of Luteibaculum oceani JCM 18817.</title>
        <authorList>
            <person name="Bowman J.P."/>
        </authorList>
    </citation>
    <scope>NUCLEOTIDE SEQUENCE [LARGE SCALE GENOMIC DNA]</scope>
    <source>
        <strain evidence="21 22">JCM 18817</strain>
    </source>
</reference>
<evidence type="ECO:0000256" key="2">
    <source>
        <dbReference type="ARBA" id="ARBA00004752"/>
    </source>
</evidence>
<dbReference type="GO" id="GO:0009002">
    <property type="term" value="F:serine-type D-Ala-D-Ala carboxypeptidase activity"/>
    <property type="evidence" value="ECO:0007669"/>
    <property type="project" value="UniProtKB-EC"/>
</dbReference>
<evidence type="ECO:0000256" key="10">
    <source>
        <dbReference type="ARBA" id="ARBA00022801"/>
    </source>
</evidence>
<dbReference type="InterPro" id="IPR023346">
    <property type="entry name" value="Lysozyme-like_dom_sf"/>
</dbReference>
<feature type="domain" description="Penicillin-binding protein transpeptidase" evidence="19">
    <location>
        <begin position="460"/>
        <end position="702"/>
    </location>
</feature>
<dbReference type="GO" id="GO:0008360">
    <property type="term" value="P:regulation of cell shape"/>
    <property type="evidence" value="ECO:0007669"/>
    <property type="project" value="UniProtKB-KW"/>
</dbReference>
<evidence type="ECO:0000256" key="3">
    <source>
        <dbReference type="ARBA" id="ARBA00007090"/>
    </source>
</evidence>
<keyword evidence="18" id="KW-0812">Transmembrane</keyword>
<name>A0A5C6VKW0_9FLAO</name>
<comment type="caution">
    <text evidence="21">The sequence shown here is derived from an EMBL/GenBank/DDBJ whole genome shotgun (WGS) entry which is preliminary data.</text>
</comment>
<evidence type="ECO:0000313" key="21">
    <source>
        <dbReference type="EMBL" id="TXC85421.1"/>
    </source>
</evidence>
<dbReference type="InterPro" id="IPR012338">
    <property type="entry name" value="Beta-lactam/transpept-like"/>
</dbReference>
<dbReference type="PANTHER" id="PTHR32282">
    <property type="entry name" value="BINDING PROTEIN TRANSPEPTIDASE, PUTATIVE-RELATED"/>
    <property type="match status" value="1"/>
</dbReference>
<comment type="catalytic activity">
    <reaction evidence="17">
        <text>[GlcNAc-(1-&gt;4)-Mur2Ac(oyl-L-Ala-gamma-D-Glu-L-Lys-D-Ala-D-Ala)](n)-di-trans,octa-cis-undecaprenyl diphosphate + beta-D-GlcNAc-(1-&gt;4)-Mur2Ac(oyl-L-Ala-gamma-D-Glu-L-Lys-D-Ala-D-Ala)-di-trans,octa-cis-undecaprenyl diphosphate = [GlcNAc-(1-&gt;4)-Mur2Ac(oyl-L-Ala-gamma-D-Glu-L-Lys-D-Ala-D-Ala)](n+1)-di-trans,octa-cis-undecaprenyl diphosphate + di-trans,octa-cis-undecaprenyl diphosphate + H(+)</text>
        <dbReference type="Rhea" id="RHEA:23708"/>
        <dbReference type="Rhea" id="RHEA-COMP:9602"/>
        <dbReference type="Rhea" id="RHEA-COMP:9603"/>
        <dbReference type="ChEBI" id="CHEBI:15378"/>
        <dbReference type="ChEBI" id="CHEBI:58405"/>
        <dbReference type="ChEBI" id="CHEBI:60033"/>
        <dbReference type="ChEBI" id="CHEBI:78435"/>
        <dbReference type="EC" id="2.4.99.28"/>
    </reaction>
</comment>
<evidence type="ECO:0000256" key="12">
    <source>
        <dbReference type="ARBA" id="ARBA00022984"/>
    </source>
</evidence>
<evidence type="ECO:0000256" key="5">
    <source>
        <dbReference type="ARBA" id="ARBA00022475"/>
    </source>
</evidence>
<dbReference type="EMBL" id="VORB01000001">
    <property type="protein sequence ID" value="TXC85421.1"/>
    <property type="molecule type" value="Genomic_DNA"/>
</dbReference>
<evidence type="ECO:0000313" key="22">
    <source>
        <dbReference type="Proteomes" id="UP000321168"/>
    </source>
</evidence>
<protein>
    <submittedName>
        <fullName evidence="21">Penicillin-binding protein</fullName>
    </submittedName>
</protein>
<dbReference type="InterPro" id="IPR001264">
    <property type="entry name" value="Glyco_trans_51"/>
</dbReference>
<evidence type="ECO:0000256" key="15">
    <source>
        <dbReference type="ARBA" id="ARBA00023316"/>
    </source>
</evidence>